<evidence type="ECO:0000313" key="3">
    <source>
        <dbReference type="EMBL" id="QCF27086.1"/>
    </source>
</evidence>
<dbReference type="InterPro" id="IPR033900">
    <property type="entry name" value="Gram_neg_porin_domain"/>
</dbReference>
<dbReference type="RefSeq" id="WP_136549791.1">
    <property type="nucleotide sequence ID" value="NZ_CP031093.1"/>
</dbReference>
<dbReference type="AlphaFoldDB" id="A0A4P7XJ27"/>
<evidence type="ECO:0000259" key="2">
    <source>
        <dbReference type="Pfam" id="PF13609"/>
    </source>
</evidence>
<dbReference type="Gene3D" id="2.40.160.10">
    <property type="entry name" value="Porin"/>
    <property type="match status" value="1"/>
</dbReference>
<name>A0A4P7XJ27_9ALTE</name>
<organism evidence="3 4">
    <name type="scientific">Hydrocarboniclastica marina</name>
    <dbReference type="NCBI Taxonomy" id="2259620"/>
    <lineage>
        <taxon>Bacteria</taxon>
        <taxon>Pseudomonadati</taxon>
        <taxon>Pseudomonadota</taxon>
        <taxon>Gammaproteobacteria</taxon>
        <taxon>Alteromonadales</taxon>
        <taxon>Alteromonadaceae</taxon>
        <taxon>Hydrocarboniclastica</taxon>
    </lineage>
</organism>
<dbReference type="InterPro" id="IPR023614">
    <property type="entry name" value="Porin_dom_sf"/>
</dbReference>
<dbReference type="OrthoDB" id="197869at2"/>
<dbReference type="KEGG" id="hmi:soil367_14730"/>
<dbReference type="GO" id="GO:0016020">
    <property type="term" value="C:membrane"/>
    <property type="evidence" value="ECO:0007669"/>
    <property type="project" value="InterPro"/>
</dbReference>
<reference evidence="3 4" key="1">
    <citation type="submission" date="2018-07" db="EMBL/GenBank/DDBJ databases">
        <title>Marsedoiliclastica nanhaica gen. nov. sp. nov., a novel marine hydrocarbonoclastic bacterium isolated from an in-situ enriched hydrocarbon-degrading consortium in deep-sea sediment.</title>
        <authorList>
            <person name="Dong C."/>
            <person name="Ma T."/>
            <person name="Liu R."/>
            <person name="Shao Z."/>
        </authorList>
    </citation>
    <scope>NUCLEOTIDE SEQUENCE [LARGE SCALE GENOMIC DNA]</scope>
    <source>
        <strain evidence="4">soil36-7</strain>
    </source>
</reference>
<proteinExistence type="predicted"/>
<gene>
    <name evidence="3" type="ORF">soil367_14730</name>
</gene>
<feature type="chain" id="PRO_5020179128" evidence="1">
    <location>
        <begin position="25"/>
        <end position="386"/>
    </location>
</feature>
<accession>A0A4P7XJ27</accession>
<dbReference type="Proteomes" id="UP000298049">
    <property type="component" value="Chromosome"/>
</dbReference>
<feature type="domain" description="Porin" evidence="2">
    <location>
        <begin position="12"/>
        <end position="359"/>
    </location>
</feature>
<dbReference type="GO" id="GO:0015288">
    <property type="term" value="F:porin activity"/>
    <property type="evidence" value="ECO:0007669"/>
    <property type="project" value="InterPro"/>
</dbReference>
<sequence length="386" mass="41308">MRFAQACRLGTAIAAVMAASVAQAELNLNGFMSVGAGMTTGSDEMLYGYDDKISFQPDSLVGIQAMADLDNNFSATAQLTARGSDNNEVNAEWAYLSYQATPELRINAGRQRMPLYMYSDYLDVGYAYHWVSPPGTFYNSPISSFNGLSINYSTYVGDFETGLQVVGGSASEEGVRGSSFEYDIHFENYVGAVATIGYGPVVFRATYQQTKMDLAGGSAFEGFAALAGMVAASNPELADELVTEGVDLTFAGLGVSVDWNSLLFVAEVREQKYKDSVVPDELAYYGSVAYQVGDFMPYASVERAESSGEREMAATLAALSPALAGARNAMDEDRHTYTAGVRYNFHPSAALKAEYTVAEDHRDTAGLPGGTGGDASLVRFAVDAVF</sequence>
<evidence type="ECO:0000313" key="4">
    <source>
        <dbReference type="Proteomes" id="UP000298049"/>
    </source>
</evidence>
<evidence type="ECO:0000256" key="1">
    <source>
        <dbReference type="SAM" id="SignalP"/>
    </source>
</evidence>
<dbReference type="SUPFAM" id="SSF56935">
    <property type="entry name" value="Porins"/>
    <property type="match status" value="1"/>
</dbReference>
<dbReference type="EMBL" id="CP031093">
    <property type="protein sequence ID" value="QCF27086.1"/>
    <property type="molecule type" value="Genomic_DNA"/>
</dbReference>
<feature type="signal peptide" evidence="1">
    <location>
        <begin position="1"/>
        <end position="24"/>
    </location>
</feature>
<dbReference type="Pfam" id="PF13609">
    <property type="entry name" value="Porin_4"/>
    <property type="match status" value="1"/>
</dbReference>
<keyword evidence="4" id="KW-1185">Reference proteome</keyword>
<keyword evidence="1" id="KW-0732">Signal</keyword>
<protein>
    <submittedName>
        <fullName evidence="3">Porin</fullName>
    </submittedName>
</protein>